<evidence type="ECO:0000256" key="1">
    <source>
        <dbReference type="ARBA" id="ARBA00022737"/>
    </source>
</evidence>
<dbReference type="InterPro" id="IPR011990">
    <property type="entry name" value="TPR-like_helical_dom_sf"/>
</dbReference>
<evidence type="ECO:0000256" key="2">
    <source>
        <dbReference type="ARBA" id="ARBA00022803"/>
    </source>
</evidence>
<dbReference type="PANTHER" id="PTHR45641">
    <property type="entry name" value="TETRATRICOPEPTIDE REPEAT PROTEIN (AFU_ORTHOLOGUE AFUA_6G03870)"/>
    <property type="match status" value="1"/>
</dbReference>
<keyword evidence="2 3" id="KW-0802">TPR repeat</keyword>
<reference evidence="5" key="1">
    <citation type="submission" date="2018-04" db="EMBL/GenBank/DDBJ databases">
        <authorList>
            <person name="Cornet L."/>
        </authorList>
    </citation>
    <scope>NUCLEOTIDE SEQUENCE [LARGE SCALE GENOMIC DNA]</scope>
</reference>
<dbReference type="Gene3D" id="1.25.40.10">
    <property type="entry name" value="Tetratricopeptide repeat domain"/>
    <property type="match status" value="3"/>
</dbReference>
<dbReference type="Proteomes" id="UP000249081">
    <property type="component" value="Unassembled WGS sequence"/>
</dbReference>
<dbReference type="SUPFAM" id="SSF48452">
    <property type="entry name" value="TPR-like"/>
    <property type="match status" value="3"/>
</dbReference>
<reference evidence="4 5" key="2">
    <citation type="submission" date="2018-06" db="EMBL/GenBank/DDBJ databases">
        <title>Metagenomic assembly of (sub)arctic Cyanobacteria and their associated microbiome from non-axenic cultures.</title>
        <authorList>
            <person name="Baurain D."/>
        </authorList>
    </citation>
    <scope>NUCLEOTIDE SEQUENCE [LARGE SCALE GENOMIC DNA]</scope>
    <source>
        <strain evidence="4">ULC041bin1</strain>
    </source>
</reference>
<feature type="repeat" description="TPR" evidence="3">
    <location>
        <begin position="560"/>
        <end position="593"/>
    </location>
</feature>
<dbReference type="InterPro" id="IPR019734">
    <property type="entry name" value="TPR_rpt"/>
</dbReference>
<protein>
    <submittedName>
        <fullName evidence="4">Uncharacterized protein</fullName>
    </submittedName>
</protein>
<evidence type="ECO:0000256" key="3">
    <source>
        <dbReference type="PROSITE-ProRule" id="PRU00339"/>
    </source>
</evidence>
<feature type="non-terminal residue" evidence="4">
    <location>
        <position position="1"/>
    </location>
</feature>
<dbReference type="EMBL" id="QBMN01000077">
    <property type="protein sequence ID" value="PZO40242.1"/>
    <property type="molecule type" value="Genomic_DNA"/>
</dbReference>
<feature type="repeat" description="TPR" evidence="3">
    <location>
        <begin position="640"/>
        <end position="673"/>
    </location>
</feature>
<organism evidence="4 5">
    <name type="scientific">Shackletoniella antarctica</name>
    <dbReference type="NCBI Taxonomy" id="268115"/>
    <lineage>
        <taxon>Bacteria</taxon>
        <taxon>Bacillati</taxon>
        <taxon>Cyanobacteriota</taxon>
        <taxon>Cyanophyceae</taxon>
        <taxon>Oculatellales</taxon>
        <taxon>Oculatellaceae</taxon>
        <taxon>Shackletoniella</taxon>
    </lineage>
</organism>
<gene>
    <name evidence="4" type="ORF">DCF17_12200</name>
</gene>
<proteinExistence type="predicted"/>
<dbReference type="PANTHER" id="PTHR45641:SF19">
    <property type="entry name" value="NEPHROCYSTIN-3"/>
    <property type="match status" value="1"/>
</dbReference>
<feature type="repeat" description="TPR" evidence="3">
    <location>
        <begin position="320"/>
        <end position="353"/>
    </location>
</feature>
<dbReference type="AlphaFoldDB" id="A0A2W4W728"/>
<keyword evidence="1" id="KW-0677">Repeat</keyword>
<dbReference type="Pfam" id="PF13424">
    <property type="entry name" value="TPR_12"/>
    <property type="match status" value="4"/>
</dbReference>
<evidence type="ECO:0000313" key="4">
    <source>
        <dbReference type="EMBL" id="PZO40242.1"/>
    </source>
</evidence>
<dbReference type="SMART" id="SM00028">
    <property type="entry name" value="TPR"/>
    <property type="match status" value="10"/>
</dbReference>
<comment type="caution">
    <text evidence="4">The sequence shown here is derived from an EMBL/GenBank/DDBJ whole genome shotgun (WGS) entry which is preliminary data.</text>
</comment>
<evidence type="ECO:0000313" key="5">
    <source>
        <dbReference type="Proteomes" id="UP000249081"/>
    </source>
</evidence>
<feature type="repeat" description="TPR" evidence="3">
    <location>
        <begin position="520"/>
        <end position="553"/>
    </location>
</feature>
<sequence length="709" mass="78287">PQPSPAPPIRPAEQVVSPWEAQNEATIAQLARFIDFAEGFTIGFIEVSFPEDIDGLLKVLLQRPECRLVDFRIFDISDPNLTYLQDELTQRINQLPKPISMLVVPKRVILVKGLENAIGLFGDYPPVLQDLNFVRDALADSVPYPVLFCLPSYAINRVIKYAPDFWSWKSGVFRILASQDRQDEASIYALHAQRLIGNASQLEKQERIQLLEKLAQEFDPLAANRSKADLRIAAQALIELGIVHIFSGEYLKAQAALEPTAKIFAKSAWQPETRRDLMIRIKYLTWQGCLDFMLGRMDQAEQGLNTALALNNNVDPGLKALSCFYLGHLKAQHGQVEEAIALFQQSLDIDERIGNAQGKAVTLHDIANIKARQGQVEEAIALFQQSLDIKERIGNAQGKAATLHEIANIKAQQGQVDEAIALYQQSLDITERIGNAQGKAATLHDIANIKAQQGQVEEAIALFQQSLDITERIGDAQGKAATLHDIANIKAQQGQVEEAIALFQQSLDIYERIGNAQGKANTLHEIAKIKANQGQVEEAIALFQQSLDITERIGDAQGKAATLYEIANIKAQQGQVEEAIALYQQSLDIKERIGDAQGKADTLHEIANIKANQGQVEEAITLFQQSLDIYERIGDAQGKAVTLYEIAKIKAQQGQVEEAVALFQQSLDIKERIGDAQGKAATLHEIARIKAQQGQVEEAIAQGDSGWIF</sequence>
<feature type="repeat" description="TPR" evidence="3">
    <location>
        <begin position="600"/>
        <end position="633"/>
    </location>
</feature>
<dbReference type="PROSITE" id="PS50005">
    <property type="entry name" value="TPR"/>
    <property type="match status" value="6"/>
</dbReference>
<name>A0A2W4W728_9CYAN</name>
<feature type="repeat" description="TPR" evidence="3">
    <location>
        <begin position="440"/>
        <end position="473"/>
    </location>
</feature>
<accession>A0A2W4W728</accession>